<dbReference type="AlphaFoldDB" id="A0A845L685"/>
<keyword evidence="1" id="KW-1133">Transmembrane helix</keyword>
<evidence type="ECO:0000313" key="3">
    <source>
        <dbReference type="Proteomes" id="UP000471031"/>
    </source>
</evidence>
<accession>A0A845L685</accession>
<proteinExistence type="predicted"/>
<evidence type="ECO:0000256" key="1">
    <source>
        <dbReference type="SAM" id="Phobius"/>
    </source>
</evidence>
<comment type="caution">
    <text evidence="2">The sequence shown here is derived from an EMBL/GenBank/DDBJ whole genome shotgun (WGS) entry which is preliminary data.</text>
</comment>
<reference evidence="2 3" key="1">
    <citation type="submission" date="2020-01" db="EMBL/GenBank/DDBJ databases">
        <title>Whole genome sequence of Heliobacterium gestii DSM 11169.</title>
        <authorList>
            <person name="Kyndt J.A."/>
            <person name="Meyer T.E."/>
        </authorList>
    </citation>
    <scope>NUCLEOTIDE SEQUENCE [LARGE SCALE GENOMIC DNA]</scope>
    <source>
        <strain evidence="2 3">DSM 11169</strain>
    </source>
</reference>
<evidence type="ECO:0000313" key="2">
    <source>
        <dbReference type="EMBL" id="MZP41718.1"/>
    </source>
</evidence>
<organism evidence="2 3">
    <name type="scientific">Heliomicrobium gestii</name>
    <name type="common">Heliobacterium gestii</name>
    <dbReference type="NCBI Taxonomy" id="2699"/>
    <lineage>
        <taxon>Bacteria</taxon>
        <taxon>Bacillati</taxon>
        <taxon>Bacillota</taxon>
        <taxon>Clostridia</taxon>
        <taxon>Eubacteriales</taxon>
        <taxon>Heliobacteriaceae</taxon>
        <taxon>Heliomicrobium</taxon>
    </lineage>
</organism>
<protein>
    <submittedName>
        <fullName evidence="2">Uncharacterized protein</fullName>
    </submittedName>
</protein>
<dbReference type="Proteomes" id="UP000471031">
    <property type="component" value="Unassembled WGS sequence"/>
</dbReference>
<feature type="transmembrane region" description="Helical" evidence="1">
    <location>
        <begin position="218"/>
        <end position="238"/>
    </location>
</feature>
<keyword evidence="1" id="KW-0472">Membrane</keyword>
<name>A0A845L685_HELGE</name>
<keyword evidence="3" id="KW-1185">Reference proteome</keyword>
<sequence>MQKTPRSLGRALLRTAGHLWLMVFLIAPSFLFVSPAQAFEALFPAHRFTSIRPDGPVLALDQSIRIYGRLFHAGQTDYFTVHGQSGEELRLELAVPRLDGLEQFRPSIAVIGPGLPMGDRDGTYFTVPNGLGAHVIEPAARERELVDAMSGAPFRLTQAFQFRLPAAADYYIAVFDKSGERGKYVLHLGPAEETSVVTALRHPIRFFEIRAWYHPTQLLAVFALAVMASAVFFAAWLGRRRKRK</sequence>
<dbReference type="EMBL" id="WXEX01000001">
    <property type="protein sequence ID" value="MZP41718.1"/>
    <property type="molecule type" value="Genomic_DNA"/>
</dbReference>
<gene>
    <name evidence="2" type="ORF">GTO89_01565</name>
</gene>
<keyword evidence="1" id="KW-0812">Transmembrane</keyword>
<dbReference type="Gene3D" id="2.60.120.380">
    <property type="match status" value="1"/>
</dbReference>
<dbReference type="RefSeq" id="WP_161260291.1">
    <property type="nucleotide sequence ID" value="NZ_JAFBDC010000001.1"/>
</dbReference>
<dbReference type="OrthoDB" id="2080267at2"/>